<evidence type="ECO:0000259" key="2">
    <source>
        <dbReference type="Pfam" id="PF02470"/>
    </source>
</evidence>
<dbReference type="PANTHER" id="PTHR33371">
    <property type="entry name" value="INTERMEMBRANE PHOSPHOLIPID TRANSPORT SYSTEM BINDING PROTEIN MLAD-RELATED"/>
    <property type="match status" value="1"/>
</dbReference>
<name>A0ABY5DZN0_9ACTN</name>
<dbReference type="Pfam" id="PF02470">
    <property type="entry name" value="MlaD"/>
    <property type="match status" value="1"/>
</dbReference>
<evidence type="ECO:0000313" key="4">
    <source>
        <dbReference type="Proteomes" id="UP001056035"/>
    </source>
</evidence>
<dbReference type="InterPro" id="IPR052336">
    <property type="entry name" value="MlaD_Phospholipid_Transporter"/>
</dbReference>
<feature type="domain" description="Mce/MlaD" evidence="2">
    <location>
        <begin position="45"/>
        <end position="122"/>
    </location>
</feature>
<dbReference type="PANTHER" id="PTHR33371:SF4">
    <property type="entry name" value="INTERMEMBRANE PHOSPHOLIPID TRANSPORT SYSTEM BINDING PROTEIN MLAD"/>
    <property type="match status" value="1"/>
</dbReference>
<accession>A0ABY5DZN0</accession>
<sequence length="509" mass="52848">MRLRRTKTRSRGQDTRVRSALLALAALVLVSALIFTPKLPFGSDVELRAAFGSAPQLRPGNPVRIAGLQVGEVAHVDSGPHGTSIVTMRLNDKAGAIHRDARVRIVARLILEGNFAVALDPGSPAQPVLAPGATIPATQTRGPVQLDQALDTFDAPTRSSLTHATDALATGLGGPDGRTGADGLRDANRELDAALGDLTTVTRAVVGRRPGDLQHLVGDGARMTTQLAADPAALTTAVTSAERVAHALVADDGALGQSLTTARALLRAAPANLTRIDAALPVLRTFTIALRPALRAAPRALAGASRLVTQLARLTAPGELPRLVTAASPLVQHLPGLERRLRPLLRQVTAATSCIGRNVTPTLKKQIPDGPLSSGRPVYQDLVHAFASASGANPSFDANGKALRISPAAGEKTVTALLPSLAETVTAISPDIQGTAPLWLGPGVSPPFRPDAPCAEQALPDLGSRRRTGAPRSFKTVGPATHATPPSLKAFRSLVQRVQAAHDRASAGR</sequence>
<dbReference type="EMBL" id="CP098502">
    <property type="protein sequence ID" value="UTI66676.1"/>
    <property type="molecule type" value="Genomic_DNA"/>
</dbReference>
<dbReference type="RefSeq" id="WP_254573343.1">
    <property type="nucleotide sequence ID" value="NZ_CP098502.1"/>
</dbReference>
<dbReference type="InterPro" id="IPR003399">
    <property type="entry name" value="Mce/MlaD"/>
</dbReference>
<keyword evidence="4" id="KW-1185">Reference proteome</keyword>
<evidence type="ECO:0000256" key="1">
    <source>
        <dbReference type="SAM" id="MobiDB-lite"/>
    </source>
</evidence>
<feature type="region of interest" description="Disordered" evidence="1">
    <location>
        <begin position="449"/>
        <end position="487"/>
    </location>
</feature>
<proteinExistence type="predicted"/>
<reference evidence="3 4" key="1">
    <citation type="submission" date="2022-06" db="EMBL/GenBank/DDBJ databases">
        <title>Paraconexibacter antarcticus.</title>
        <authorList>
            <person name="Kim C.S."/>
        </authorList>
    </citation>
    <scope>NUCLEOTIDE SEQUENCE [LARGE SCALE GENOMIC DNA]</scope>
    <source>
        <strain evidence="3 4">02-257</strain>
    </source>
</reference>
<gene>
    <name evidence="3" type="ORF">NBH00_10815</name>
</gene>
<dbReference type="Proteomes" id="UP001056035">
    <property type="component" value="Chromosome"/>
</dbReference>
<evidence type="ECO:0000313" key="3">
    <source>
        <dbReference type="EMBL" id="UTI66676.1"/>
    </source>
</evidence>
<protein>
    <submittedName>
        <fullName evidence="3">MlaD family protein</fullName>
    </submittedName>
</protein>
<organism evidence="3 4">
    <name type="scientific">Paraconexibacter antarcticus</name>
    <dbReference type="NCBI Taxonomy" id="2949664"/>
    <lineage>
        <taxon>Bacteria</taxon>
        <taxon>Bacillati</taxon>
        <taxon>Actinomycetota</taxon>
        <taxon>Thermoleophilia</taxon>
        <taxon>Solirubrobacterales</taxon>
        <taxon>Paraconexibacteraceae</taxon>
        <taxon>Paraconexibacter</taxon>
    </lineage>
</organism>